<dbReference type="InterPro" id="IPR041451">
    <property type="entry name" value="RecD2_SH13"/>
</dbReference>
<dbReference type="Gene3D" id="3.40.50.300">
    <property type="entry name" value="P-loop containing nucleotide triphosphate hydrolases"/>
    <property type="match status" value="2"/>
</dbReference>
<proteinExistence type="inferred from homology"/>
<protein>
    <recommendedName>
        <fullName evidence="3">ATP-dependent RecD2 DNA helicase</fullName>
        <ecNumber evidence="3">5.6.2.3</ecNumber>
    </recommendedName>
    <alternativeName>
        <fullName evidence="3">DNA 5'-3' helicase subunit RecD2</fullName>
    </alternativeName>
</protein>
<dbReference type="SUPFAM" id="SSF47781">
    <property type="entry name" value="RuvA domain 2-like"/>
    <property type="match status" value="1"/>
</dbReference>
<comment type="caution">
    <text evidence="6">The sequence shown here is derived from an EMBL/GenBank/DDBJ whole genome shotgun (WGS) entry which is preliminary data.</text>
</comment>
<name>A0ABS5PL67_9FIRM</name>
<dbReference type="InterPro" id="IPR055446">
    <property type="entry name" value="RecD2_N_OB"/>
</dbReference>
<evidence type="ECO:0000259" key="4">
    <source>
        <dbReference type="SMART" id="SM00278"/>
    </source>
</evidence>
<dbReference type="CDD" id="cd18809">
    <property type="entry name" value="SF1_C_RecD"/>
    <property type="match status" value="1"/>
</dbReference>
<dbReference type="Gene3D" id="1.10.150.20">
    <property type="entry name" value="5' to 3' exonuclease, C-terminal subdomain"/>
    <property type="match status" value="1"/>
</dbReference>
<dbReference type="InterPro" id="IPR006345">
    <property type="entry name" value="RecD2"/>
</dbReference>
<feature type="domain" description="AAA+ ATPase" evidence="5">
    <location>
        <begin position="359"/>
        <end position="494"/>
    </location>
</feature>
<comment type="function">
    <text evidence="3">DNA-dependent ATPase and ATP-dependent 5'-3' DNA helicase. Has no activity on blunt DNA or DNA with 3'-overhangs, requires at least 10 bases of 5'-ssDNA for helicase activity.</text>
</comment>
<dbReference type="Pfam" id="PF14520">
    <property type="entry name" value="HHH_5"/>
    <property type="match status" value="1"/>
</dbReference>
<feature type="domain" description="Helix-hairpin-helix DNA-binding motif class 1" evidence="4">
    <location>
        <begin position="180"/>
        <end position="199"/>
    </location>
</feature>
<dbReference type="InterPro" id="IPR050534">
    <property type="entry name" value="Coronavir_polyprotein_1ab"/>
</dbReference>
<feature type="binding site" evidence="3">
    <location>
        <begin position="370"/>
        <end position="374"/>
    </location>
    <ligand>
        <name>ATP</name>
        <dbReference type="ChEBI" id="CHEBI:30616"/>
    </ligand>
</feature>
<dbReference type="NCBIfam" id="TIGR01448">
    <property type="entry name" value="recD_rel"/>
    <property type="match status" value="1"/>
</dbReference>
<dbReference type="Gene3D" id="1.10.10.2220">
    <property type="match status" value="1"/>
</dbReference>
<evidence type="ECO:0000313" key="7">
    <source>
        <dbReference type="Proteomes" id="UP000746471"/>
    </source>
</evidence>
<feature type="domain" description="Helix-hairpin-helix DNA-binding motif class 1" evidence="4">
    <location>
        <begin position="116"/>
        <end position="135"/>
    </location>
</feature>
<gene>
    <name evidence="3" type="primary">recD2</name>
    <name evidence="6" type="ORF">KHM83_03805</name>
</gene>
<keyword evidence="3" id="KW-0413">Isomerase</keyword>
<feature type="domain" description="Helix-hairpin-helix DNA-binding motif class 1" evidence="4">
    <location>
        <begin position="81"/>
        <end position="102"/>
    </location>
</feature>
<keyword evidence="1 3" id="KW-0547">Nucleotide-binding</keyword>
<evidence type="ECO:0000259" key="5">
    <source>
        <dbReference type="SMART" id="SM00382"/>
    </source>
</evidence>
<dbReference type="InterPro" id="IPR029493">
    <property type="entry name" value="RecD2-like_HHH"/>
</dbReference>
<dbReference type="Pfam" id="PF13245">
    <property type="entry name" value="AAA_19"/>
    <property type="match status" value="1"/>
</dbReference>
<dbReference type="PANTHER" id="PTHR43788">
    <property type="entry name" value="DNA2/NAM7 HELICASE FAMILY MEMBER"/>
    <property type="match status" value="1"/>
</dbReference>
<dbReference type="Proteomes" id="UP000746471">
    <property type="component" value="Unassembled WGS sequence"/>
</dbReference>
<dbReference type="SMART" id="SM00278">
    <property type="entry name" value="HhH1"/>
    <property type="match status" value="3"/>
</dbReference>
<dbReference type="EC" id="5.6.2.3" evidence="3"/>
<keyword evidence="3" id="KW-0347">Helicase</keyword>
<dbReference type="Pfam" id="PF14490">
    <property type="entry name" value="HHH_RecD2"/>
    <property type="match status" value="1"/>
</dbReference>
<evidence type="ECO:0000256" key="2">
    <source>
        <dbReference type="ARBA" id="ARBA00022840"/>
    </source>
</evidence>
<keyword evidence="3" id="KW-0238">DNA-binding</keyword>
<dbReference type="SUPFAM" id="SSF52540">
    <property type="entry name" value="P-loop containing nucleoside triphosphate hydrolases"/>
    <property type="match status" value="2"/>
</dbReference>
<dbReference type="HAMAP" id="MF_01488">
    <property type="entry name" value="RecD2"/>
    <property type="match status" value="1"/>
</dbReference>
<dbReference type="RefSeq" id="WP_213235583.1">
    <property type="nucleotide sequence ID" value="NZ_JAHBCL010000005.1"/>
</dbReference>
<comment type="catalytic activity">
    <reaction evidence="3">
        <text>ATP + H2O = ADP + phosphate + H(+)</text>
        <dbReference type="Rhea" id="RHEA:13065"/>
        <dbReference type="ChEBI" id="CHEBI:15377"/>
        <dbReference type="ChEBI" id="CHEBI:15378"/>
        <dbReference type="ChEBI" id="CHEBI:30616"/>
        <dbReference type="ChEBI" id="CHEBI:43474"/>
        <dbReference type="ChEBI" id="CHEBI:456216"/>
        <dbReference type="EC" id="5.6.2.3"/>
    </reaction>
</comment>
<comment type="similarity">
    <text evidence="3">Belongs to the RecD family. RecD2 subfamily.</text>
</comment>
<accession>A0ABS5PL67</accession>
<organism evidence="6 7">
    <name type="scientific">Fusibacter paucivorans</name>
    <dbReference type="NCBI Taxonomy" id="76009"/>
    <lineage>
        <taxon>Bacteria</taxon>
        <taxon>Bacillati</taxon>
        <taxon>Bacillota</taxon>
        <taxon>Clostridia</taxon>
        <taxon>Eubacteriales</taxon>
        <taxon>Eubacteriales Family XII. Incertae Sedis</taxon>
        <taxon>Fusibacter</taxon>
    </lineage>
</organism>
<dbReference type="EMBL" id="JAHBCL010000005">
    <property type="protein sequence ID" value="MBS7525798.1"/>
    <property type="molecule type" value="Genomic_DNA"/>
</dbReference>
<dbReference type="InterPro" id="IPR010994">
    <property type="entry name" value="RuvA_2-like"/>
</dbReference>
<sequence length="768" mass="86049">METYIGIIDEIIYYNDDNGYAVAVLTTENDSISIKGIMPFINYGDQLKVVGELDDHAQYGMQLKVKYVEHVKPTDEASLYRYLASGVIKGIGEATAQLLIETFGKDVLDVIQYTPEKLLSISGIGPKKLEQIIESYREQYELRDFIIYFQNLNLSVANAMRIYRQLGYEAMQMVERNPYILAETVSGIGFKVADRIAEGMGIDRHSPYRIKAGIQYVLQQFASEGHTYMPLDMLAKRVAMTLQVVESDVAIIIRDAAMGGAVFLETQDEHQQQEMPDSAMAFHGVLSEGSSPAADHMIRVFLPAYYYAEQHVAEKLYQLVSEVQPLTLDNFDTFIERFERDKGIVLGDKQKQAIERAVASGVFTITGGPGTGKTTIINAVLEAYESQDKRIALMAPTGRAAKRMTEATRREAKTIHRVLEFQGEFEFARNETNPIEADVIIVDEISMVDIMLMYRLLDAISAGAHLILVGDADQLPSVGAGRVLDDILRSGLIPYIALDEIYRQADTSLITVNAHRINHGEMPVLNQKDKDFFFIGRSKPALILNELEALISTRLKDYYGLSPLEDIQVLAPMKNSPIGVTALNTMLQKILNPETKQKTQHQFGSMMLRDGDKVMQTKNNYNLEWTTADGEEGQGVFNGDIGFVQVIDLDARTVAVLFDGEREVIYDFPVVDELIHAYAITIHKSQGSEFRAVLMPMGFAPPMLMSRNILYTAITRARDLVILVGDKRAMGEMIKRDQELNRYSGLYDRLMRLKSISGNMIGGDDHGN</sequence>
<evidence type="ECO:0000313" key="6">
    <source>
        <dbReference type="EMBL" id="MBS7525798.1"/>
    </source>
</evidence>
<dbReference type="SMART" id="SM00382">
    <property type="entry name" value="AAA"/>
    <property type="match status" value="1"/>
</dbReference>
<dbReference type="InterPro" id="IPR003593">
    <property type="entry name" value="AAA+_ATPase"/>
</dbReference>
<dbReference type="CDD" id="cd17933">
    <property type="entry name" value="DEXSc_RecD-like"/>
    <property type="match status" value="1"/>
</dbReference>
<keyword evidence="3" id="KW-0378">Hydrolase</keyword>
<evidence type="ECO:0000256" key="3">
    <source>
        <dbReference type="HAMAP-Rule" id="MF_01488"/>
    </source>
</evidence>
<dbReference type="Pfam" id="PF18335">
    <property type="entry name" value="SH3_13"/>
    <property type="match status" value="1"/>
</dbReference>
<dbReference type="Pfam" id="PF13538">
    <property type="entry name" value="UvrD_C_2"/>
    <property type="match status" value="1"/>
</dbReference>
<dbReference type="InterPro" id="IPR027785">
    <property type="entry name" value="UvrD-like_helicase_C"/>
</dbReference>
<evidence type="ECO:0000256" key="1">
    <source>
        <dbReference type="ARBA" id="ARBA00022741"/>
    </source>
</evidence>
<dbReference type="Gene3D" id="2.30.30.940">
    <property type="match status" value="1"/>
</dbReference>
<dbReference type="Pfam" id="PF23139">
    <property type="entry name" value="OB_YrrC"/>
    <property type="match status" value="1"/>
</dbReference>
<dbReference type="PANTHER" id="PTHR43788:SF6">
    <property type="entry name" value="DNA HELICASE B"/>
    <property type="match status" value="1"/>
</dbReference>
<dbReference type="InterPro" id="IPR003583">
    <property type="entry name" value="Hlx-hairpin-Hlx_DNA-bd_motif"/>
</dbReference>
<dbReference type="InterPro" id="IPR027417">
    <property type="entry name" value="P-loop_NTPase"/>
</dbReference>
<keyword evidence="2 3" id="KW-0067">ATP-binding</keyword>
<keyword evidence="7" id="KW-1185">Reference proteome</keyword>
<reference evidence="6 7" key="1">
    <citation type="submission" date="2021-05" db="EMBL/GenBank/DDBJ databases">
        <title>Fusibacter ferrireducens sp. nov., an anaerobic, sulfur- and Fe-reducing bacterium isolated from the mangrove sediment.</title>
        <authorList>
            <person name="Qiu D."/>
        </authorList>
    </citation>
    <scope>NUCLEOTIDE SEQUENCE [LARGE SCALE GENOMIC DNA]</scope>
    <source>
        <strain evidence="6 7">DSM 12116</strain>
    </source>
</reference>